<feature type="transmembrane region" description="Helical" evidence="1">
    <location>
        <begin position="12"/>
        <end position="29"/>
    </location>
</feature>
<sequence>MRSYDDIDNSRINYVILLLILSVSLILKNSHAWCIGFLPDIPLLIIIFLSIFHGIIPALYAGLLVGIINGVLSLYFLNVNVAIYPIVACITAFLAEILYKQQAFVQAALTLLALLIIYLCQSIYLDFHLNNKFNIWIIFSANWRVIITTVFFAPYFFQFLNDVQNRD</sequence>
<reference evidence="2 3" key="1">
    <citation type="submission" date="2015-02" db="EMBL/GenBank/DDBJ databases">
        <title>Single-cell genomics of uncultivated deep-branching MTB reveals a conserved set of magnetosome genes.</title>
        <authorList>
            <person name="Kolinko S."/>
            <person name="Richter M."/>
            <person name="Glockner F.O."/>
            <person name="Brachmann A."/>
            <person name="Schuler D."/>
        </authorList>
    </citation>
    <scope>NUCLEOTIDE SEQUENCE [LARGE SCALE GENOMIC DNA]</scope>
    <source>
        <strain evidence="2">SKK-01</strain>
    </source>
</reference>
<dbReference type="EMBL" id="JYNY01000038">
    <property type="protein sequence ID" value="KJJ85934.1"/>
    <property type="molecule type" value="Genomic_DNA"/>
</dbReference>
<feature type="transmembrane region" description="Helical" evidence="1">
    <location>
        <begin position="107"/>
        <end position="127"/>
    </location>
</feature>
<name>A0A0F0CV74_9BACT</name>
<comment type="caution">
    <text evidence="2">The sequence shown here is derived from an EMBL/GenBank/DDBJ whole genome shotgun (WGS) entry which is preliminary data.</text>
</comment>
<evidence type="ECO:0000313" key="2">
    <source>
        <dbReference type="EMBL" id="KJJ85934.1"/>
    </source>
</evidence>
<dbReference type="AlphaFoldDB" id="A0A0F0CV74"/>
<organism evidence="2 3">
    <name type="scientific">Candidatus Omnitrophus magneticus</name>
    <dbReference type="NCBI Taxonomy" id="1609969"/>
    <lineage>
        <taxon>Bacteria</taxon>
        <taxon>Pseudomonadati</taxon>
        <taxon>Candidatus Omnitrophota</taxon>
        <taxon>Candidatus Omnitrophus</taxon>
    </lineage>
</organism>
<proteinExistence type="predicted"/>
<keyword evidence="1" id="KW-0472">Membrane</keyword>
<gene>
    <name evidence="2" type="ORF">OMAG_000207</name>
</gene>
<feature type="transmembrane region" description="Helical" evidence="1">
    <location>
        <begin position="41"/>
        <end position="68"/>
    </location>
</feature>
<evidence type="ECO:0000256" key="1">
    <source>
        <dbReference type="SAM" id="Phobius"/>
    </source>
</evidence>
<accession>A0A0F0CV74</accession>
<feature type="transmembrane region" description="Helical" evidence="1">
    <location>
        <begin position="133"/>
        <end position="157"/>
    </location>
</feature>
<keyword evidence="1" id="KW-0812">Transmembrane</keyword>
<protein>
    <submittedName>
        <fullName evidence="2">Membrane protein</fullName>
    </submittedName>
</protein>
<dbReference type="Proteomes" id="UP000033428">
    <property type="component" value="Unassembled WGS sequence"/>
</dbReference>
<evidence type="ECO:0000313" key="3">
    <source>
        <dbReference type="Proteomes" id="UP000033428"/>
    </source>
</evidence>
<keyword evidence="3" id="KW-1185">Reference proteome</keyword>
<keyword evidence="1" id="KW-1133">Transmembrane helix</keyword>